<sequence length="277" mass="30459">MIHFLLDSTSAIPESYLEQHENVHVVPLTISINQEYIPESDVTIEKVIECSERDKKTVPTSQPSTGDFLQAFSNVPEEDPVIVLCLTSAVSGTYNGAVLAARQSGRKNICVLDSRTTAIGMLQLLEDGIELAQSNLAFDEVCKKLFDLTFHMRTEFTVDTLDYLYRGGRIGKAASLIGGILKIRPVIYLNPNNEVDVLAKVRTEKKAIASMVKYLEENSPCKRIGVVHIENEEGGKSLQAKLQELYPENEVTLTTGTPVLASYLGPGLLGIIFESAK</sequence>
<evidence type="ECO:0000256" key="1">
    <source>
        <dbReference type="ARBA" id="ARBA00023121"/>
    </source>
</evidence>
<dbReference type="KEGG" id="dho:Dia5BBH33_09580"/>
<dbReference type="Pfam" id="PF02645">
    <property type="entry name" value="DegV"/>
    <property type="match status" value="1"/>
</dbReference>
<dbReference type="PANTHER" id="PTHR33434">
    <property type="entry name" value="DEGV DOMAIN-CONTAINING PROTEIN DR_1986-RELATED"/>
    <property type="match status" value="1"/>
</dbReference>
<dbReference type="PANTHER" id="PTHR33434:SF2">
    <property type="entry name" value="FATTY ACID-BINDING PROTEIN TM_1468"/>
    <property type="match status" value="1"/>
</dbReference>
<dbReference type="SUPFAM" id="SSF82549">
    <property type="entry name" value="DAK1/DegV-like"/>
    <property type="match status" value="1"/>
</dbReference>
<dbReference type="OrthoDB" id="9780660at2"/>
<reference evidence="3" key="1">
    <citation type="submission" date="2019-05" db="EMBL/GenBank/DDBJ databases">
        <title>Complete genome sequencing of Dialister sp. strain 5BBH33.</title>
        <authorList>
            <person name="Sakamoto M."/>
            <person name="Murakami T."/>
            <person name="Mori H."/>
        </authorList>
    </citation>
    <scope>NUCLEOTIDE SEQUENCE [LARGE SCALE GENOMIC DNA]</scope>
    <source>
        <strain evidence="3">5BBH33</strain>
    </source>
</reference>
<evidence type="ECO:0000313" key="2">
    <source>
        <dbReference type="EMBL" id="BBK25023.1"/>
    </source>
</evidence>
<organism evidence="2 3">
    <name type="scientific">Dialister hominis</name>
    <dbReference type="NCBI Taxonomy" id="2582419"/>
    <lineage>
        <taxon>Bacteria</taxon>
        <taxon>Bacillati</taxon>
        <taxon>Bacillota</taxon>
        <taxon>Negativicutes</taxon>
        <taxon>Veillonellales</taxon>
        <taxon>Veillonellaceae</taxon>
        <taxon>Dialister</taxon>
    </lineage>
</organism>
<dbReference type="Proteomes" id="UP000320585">
    <property type="component" value="Chromosome"/>
</dbReference>
<dbReference type="InterPro" id="IPR003797">
    <property type="entry name" value="DegV"/>
</dbReference>
<dbReference type="RefSeq" id="WP_108849724.1">
    <property type="nucleotide sequence ID" value="NZ_AP019697.1"/>
</dbReference>
<dbReference type="GeneID" id="92716170"/>
<dbReference type="NCBIfam" id="TIGR00762">
    <property type="entry name" value="DegV"/>
    <property type="match status" value="1"/>
</dbReference>
<dbReference type="PROSITE" id="PS51482">
    <property type="entry name" value="DEGV"/>
    <property type="match status" value="1"/>
</dbReference>
<dbReference type="GO" id="GO:0008289">
    <property type="term" value="F:lipid binding"/>
    <property type="evidence" value="ECO:0007669"/>
    <property type="project" value="UniProtKB-KW"/>
</dbReference>
<evidence type="ECO:0008006" key="4">
    <source>
        <dbReference type="Google" id="ProtNLM"/>
    </source>
</evidence>
<gene>
    <name evidence="2" type="ORF">Dia5BBH33_09580</name>
</gene>
<name>A0A8D4UU85_9FIRM</name>
<evidence type="ECO:0000313" key="3">
    <source>
        <dbReference type="Proteomes" id="UP000320585"/>
    </source>
</evidence>
<dbReference type="Gene3D" id="3.30.1180.10">
    <property type="match status" value="1"/>
</dbReference>
<keyword evidence="3" id="KW-1185">Reference proteome</keyword>
<accession>A0A8D4UU85</accession>
<dbReference type="InterPro" id="IPR043168">
    <property type="entry name" value="DegV_C"/>
</dbReference>
<proteinExistence type="predicted"/>
<keyword evidence="1" id="KW-0446">Lipid-binding</keyword>
<dbReference type="InterPro" id="IPR050270">
    <property type="entry name" value="DegV_domain_contain"/>
</dbReference>
<dbReference type="Gene3D" id="3.40.50.10170">
    <property type="match status" value="1"/>
</dbReference>
<dbReference type="AlphaFoldDB" id="A0A8D4UU85"/>
<dbReference type="EMBL" id="AP019697">
    <property type="protein sequence ID" value="BBK25023.1"/>
    <property type="molecule type" value="Genomic_DNA"/>
</dbReference>
<protein>
    <recommendedName>
        <fullName evidence="4">DegV family protein</fullName>
    </recommendedName>
</protein>